<gene>
    <name evidence="1" type="ORF">GKKIKBAN_00022</name>
</gene>
<reference evidence="1" key="1">
    <citation type="submission" date="2020-06" db="EMBL/GenBank/DDBJ databases">
        <title>Unique genomic features of the anaerobic methanotrophic archaea.</title>
        <authorList>
            <person name="Chadwick G.L."/>
            <person name="Skennerton C.T."/>
            <person name="Laso-Perez R."/>
            <person name="Leu A.O."/>
            <person name="Speth D.R."/>
            <person name="Yu H."/>
            <person name="Morgan-Lang C."/>
            <person name="Hatzenpichler R."/>
            <person name="Goudeau D."/>
            <person name="Malmstrom R."/>
            <person name="Brazelton W.J."/>
            <person name="Woyke T."/>
            <person name="Hallam S.J."/>
            <person name="Tyson G.W."/>
            <person name="Wegener G."/>
            <person name="Boetius A."/>
            <person name="Orphan V."/>
        </authorList>
    </citation>
    <scope>NUCLEOTIDE SEQUENCE</scope>
</reference>
<proteinExistence type="predicted"/>
<accession>A0A7G9YPH4</accession>
<sequence length="186" mass="20450">MKHVRYLFTIIAVLLILASAGCITDQGTDGTVHPPPAAIPAPVPHPNAIEIAPAEILDMNRVVVSTGADALQRVIKSHIGSIENIEDLAIIHYHGEGKGFLTLWTTLYQNETLASDETEKMVIGIRKFGGNWGSTLEEITIDGKTVYRIAPNGLPQYFWVDGVWVFYITPHNLTPEEVTQIIRAIP</sequence>
<dbReference type="EMBL" id="MT631399">
    <property type="protein sequence ID" value="QNO49908.1"/>
    <property type="molecule type" value="Genomic_DNA"/>
</dbReference>
<evidence type="ECO:0000313" key="1">
    <source>
        <dbReference type="EMBL" id="QNO49908.1"/>
    </source>
</evidence>
<protein>
    <recommendedName>
        <fullName evidence="2">DUF4367 domain-containing protein</fullName>
    </recommendedName>
</protein>
<dbReference type="AlphaFoldDB" id="A0A7G9YPH4"/>
<evidence type="ECO:0008006" key="2">
    <source>
        <dbReference type="Google" id="ProtNLM"/>
    </source>
</evidence>
<dbReference type="PROSITE" id="PS51257">
    <property type="entry name" value="PROKAR_LIPOPROTEIN"/>
    <property type="match status" value="1"/>
</dbReference>
<organism evidence="1">
    <name type="scientific">Candidatus Methanogaster sp. ANME-2c ERB4</name>
    <dbReference type="NCBI Taxonomy" id="2759911"/>
    <lineage>
        <taxon>Archaea</taxon>
        <taxon>Methanobacteriati</taxon>
        <taxon>Methanobacteriota</taxon>
        <taxon>Stenosarchaea group</taxon>
        <taxon>Methanomicrobia</taxon>
        <taxon>Methanosarcinales</taxon>
        <taxon>ANME-2 cluster</taxon>
        <taxon>Candidatus Methanogasteraceae</taxon>
        <taxon>Candidatus Methanogaster</taxon>
    </lineage>
</organism>
<name>A0A7G9YPH4_9EURY</name>